<organism evidence="2 3">
    <name type="scientific">Stieleria varia</name>
    <dbReference type="NCBI Taxonomy" id="2528005"/>
    <lineage>
        <taxon>Bacteria</taxon>
        <taxon>Pseudomonadati</taxon>
        <taxon>Planctomycetota</taxon>
        <taxon>Planctomycetia</taxon>
        <taxon>Pirellulales</taxon>
        <taxon>Pirellulaceae</taxon>
        <taxon>Stieleria</taxon>
    </lineage>
</organism>
<evidence type="ECO:0000313" key="3">
    <source>
        <dbReference type="Proteomes" id="UP000320176"/>
    </source>
</evidence>
<name>A0A5C6B695_9BACT</name>
<dbReference type="AlphaFoldDB" id="A0A5C6B695"/>
<evidence type="ECO:0000313" key="2">
    <source>
        <dbReference type="EMBL" id="TWU07573.1"/>
    </source>
</evidence>
<dbReference type="Proteomes" id="UP000320176">
    <property type="component" value="Unassembled WGS sequence"/>
</dbReference>
<accession>A0A5C6B695</accession>
<reference evidence="2 3" key="1">
    <citation type="submission" date="2019-02" db="EMBL/GenBank/DDBJ databases">
        <title>Deep-cultivation of Planctomycetes and their phenomic and genomic characterization uncovers novel biology.</title>
        <authorList>
            <person name="Wiegand S."/>
            <person name="Jogler M."/>
            <person name="Boedeker C."/>
            <person name="Pinto D."/>
            <person name="Vollmers J."/>
            <person name="Rivas-Marin E."/>
            <person name="Kohn T."/>
            <person name="Peeters S.H."/>
            <person name="Heuer A."/>
            <person name="Rast P."/>
            <person name="Oberbeckmann S."/>
            <person name="Bunk B."/>
            <person name="Jeske O."/>
            <person name="Meyerdierks A."/>
            <person name="Storesund J.E."/>
            <person name="Kallscheuer N."/>
            <person name="Luecker S."/>
            <person name="Lage O.M."/>
            <person name="Pohl T."/>
            <person name="Merkel B.J."/>
            <person name="Hornburger P."/>
            <person name="Mueller R.-W."/>
            <person name="Bruemmer F."/>
            <person name="Labrenz M."/>
            <person name="Spormann A.M."/>
            <person name="Op Den Camp H."/>
            <person name="Overmann J."/>
            <person name="Amann R."/>
            <person name="Jetten M.S.M."/>
            <person name="Mascher T."/>
            <person name="Medema M.H."/>
            <person name="Devos D.P."/>
            <person name="Kaster A.-K."/>
            <person name="Ovreas L."/>
            <person name="Rohde M."/>
            <person name="Galperin M.Y."/>
            <person name="Jogler C."/>
        </authorList>
    </citation>
    <scope>NUCLEOTIDE SEQUENCE [LARGE SCALE GENOMIC DNA]</scope>
    <source>
        <strain evidence="2 3">Pla52n</strain>
    </source>
</reference>
<keyword evidence="3" id="KW-1185">Reference proteome</keyword>
<gene>
    <name evidence="2" type="ORF">Pla52n_01460</name>
</gene>
<evidence type="ECO:0000256" key="1">
    <source>
        <dbReference type="SAM" id="MobiDB-lite"/>
    </source>
</evidence>
<comment type="caution">
    <text evidence="2">The sequence shown here is derived from an EMBL/GenBank/DDBJ whole genome shotgun (WGS) entry which is preliminary data.</text>
</comment>
<dbReference type="EMBL" id="SJPN01000001">
    <property type="protein sequence ID" value="TWU07573.1"/>
    <property type="molecule type" value="Genomic_DNA"/>
</dbReference>
<sequence>MVAVGRDSSPTVSNIPIPNRSRRRSPWTRYTTPPAKRTKLKRRQKEVAASGVTIAVDETRQSSEVAQLRSFFRVSLCFSLPSLPSTQRVKTACHKKHEKPQELRPRMDRRMVSSAAPRCRDALMLRPYESCHFDCHRGGDACQFAFTRLVWIRSVVQSHIRIPTCRCRLRGQPTVGSHRVVECDHKPSSVQIRAVLDCRTIPSKA</sequence>
<proteinExistence type="predicted"/>
<protein>
    <submittedName>
        <fullName evidence="2">Uncharacterized protein</fullName>
    </submittedName>
</protein>
<feature type="region of interest" description="Disordered" evidence="1">
    <location>
        <begin position="1"/>
        <end position="39"/>
    </location>
</feature>